<evidence type="ECO:0000256" key="2">
    <source>
        <dbReference type="ARBA" id="ARBA00023052"/>
    </source>
</evidence>
<dbReference type="PANTHER" id="PTHR43195">
    <property type="entry name" value="TRANSKETOLASE"/>
    <property type="match status" value="1"/>
</dbReference>
<name>A0A8R1EMZ1_CAEJA</name>
<dbReference type="InterPro" id="IPR051424">
    <property type="entry name" value="Transketolase-like"/>
</dbReference>
<dbReference type="GO" id="GO:0004802">
    <property type="term" value="F:transketolase activity"/>
    <property type="evidence" value="ECO:0007669"/>
    <property type="project" value="TreeGrafter"/>
</dbReference>
<dbReference type="Pfam" id="PF00456">
    <property type="entry name" value="Transketolase_N"/>
    <property type="match status" value="1"/>
</dbReference>
<evidence type="ECO:0000313" key="6">
    <source>
        <dbReference type="Proteomes" id="UP000005237"/>
    </source>
</evidence>
<sequence>MTVSEQLRNDLEDAANRMRISSIEMTCASKSGHPTSSTSAAEIMSTLFFSELKYDIADPKSASADRFILSKGHACPILYAAWEEAGLLSHEQVLSLRKIDSDIEGHPTPRLNFIDVATGSLGQGLGVGTGMAYVGKYIDKASYRVFCLLGDGESAEGSVWEAASFASIYKLDNLVAIVDVNRLGQSQATALGHDVETYKARFAAFGFNAIIVDGHNIDELLNAYENARNTKDKPTAIIAKTFKGKGIEGIENLDNWHGKPVPVDTVNQSILRFFPQFVSIFSGFVNNPIKEKCQMDSKRPIVFMQHGLLADGFSWIPNLANQSAGFVFADAGFDIWIANSRGTPASQKHIGFGPENQKFWNFTWQQMSEFDLTASVEYVLNTTHQDFLYYLGHSQGTMIMFSRLAEDQQFGTKIRQFHALAPVATVSHIGGLFGLFGKKFLTYVQILLGRLPYSPLSLPKTIQKMISYLCSKFLMQDICTLDIGFIDGNEKMFNQSRVGVYLCHTPAATSVKDLEHWIQLVESKKVAKFDYGEAGNLIEYGQKSPPEYDLANINTPTYLYWSRDDILADTEDIRETIFSKMNKTIADSIELPHYSHMDFVFGVNASLDLYPKIIKTIRDDFDSYLISKMTRLPQF</sequence>
<dbReference type="InterPro" id="IPR029061">
    <property type="entry name" value="THDP-binding"/>
</dbReference>
<proteinExistence type="predicted"/>
<dbReference type="FunFam" id="3.40.50.1820:FF:000179">
    <property type="entry name" value="Lipase"/>
    <property type="match status" value="1"/>
</dbReference>
<accession>A0A8R1EMZ1</accession>
<reference evidence="6" key="1">
    <citation type="submission" date="2010-08" db="EMBL/GenBank/DDBJ databases">
        <authorList>
            <consortium name="Caenorhabditis japonica Sequencing Consortium"/>
            <person name="Wilson R.K."/>
        </authorList>
    </citation>
    <scope>NUCLEOTIDE SEQUENCE [LARGE SCALE GENOMIC DNA]</scope>
    <source>
        <strain evidence="6">DF5081</strain>
    </source>
</reference>
<dbReference type="EnsemblMetazoa" id="CJA38179.1">
    <property type="protein sequence ID" value="CJA38179.1"/>
    <property type="gene ID" value="WBGene00214026"/>
</dbReference>
<reference evidence="5" key="2">
    <citation type="submission" date="2022-06" db="UniProtKB">
        <authorList>
            <consortium name="EnsemblMetazoa"/>
        </authorList>
    </citation>
    <scope>IDENTIFICATION</scope>
    <source>
        <strain evidence="5">DF5081</strain>
    </source>
</reference>
<feature type="domain" description="Transketolase N-terminal" evidence="3">
    <location>
        <begin position="13"/>
        <end position="268"/>
    </location>
</feature>
<dbReference type="Gene3D" id="3.40.50.970">
    <property type="match status" value="1"/>
</dbReference>
<feature type="domain" description="AB hydrolase-1" evidence="4">
    <location>
        <begin position="300"/>
        <end position="601"/>
    </location>
</feature>
<dbReference type="Pfam" id="PF00561">
    <property type="entry name" value="Abhydrolase_1"/>
    <property type="match status" value="1"/>
</dbReference>
<dbReference type="InterPro" id="IPR029058">
    <property type="entry name" value="AB_hydrolase_fold"/>
</dbReference>
<dbReference type="Proteomes" id="UP000005237">
    <property type="component" value="Unassembled WGS sequence"/>
</dbReference>
<evidence type="ECO:0000259" key="3">
    <source>
        <dbReference type="Pfam" id="PF00456"/>
    </source>
</evidence>
<organism evidence="5 6">
    <name type="scientific">Caenorhabditis japonica</name>
    <dbReference type="NCBI Taxonomy" id="281687"/>
    <lineage>
        <taxon>Eukaryota</taxon>
        <taxon>Metazoa</taxon>
        <taxon>Ecdysozoa</taxon>
        <taxon>Nematoda</taxon>
        <taxon>Chromadorea</taxon>
        <taxon>Rhabditida</taxon>
        <taxon>Rhabditina</taxon>
        <taxon>Rhabditomorpha</taxon>
        <taxon>Rhabditoidea</taxon>
        <taxon>Rhabditidae</taxon>
        <taxon>Peloderinae</taxon>
        <taxon>Caenorhabditis</taxon>
    </lineage>
</organism>
<dbReference type="InterPro" id="IPR000073">
    <property type="entry name" value="AB_hydrolase_1"/>
</dbReference>
<keyword evidence="6" id="KW-1185">Reference proteome</keyword>
<evidence type="ECO:0000313" key="5">
    <source>
        <dbReference type="EnsemblMetazoa" id="CJA38179.1"/>
    </source>
</evidence>
<dbReference type="InterPro" id="IPR005474">
    <property type="entry name" value="Transketolase_N"/>
</dbReference>
<evidence type="ECO:0000259" key="4">
    <source>
        <dbReference type="Pfam" id="PF00561"/>
    </source>
</evidence>
<dbReference type="PANTHER" id="PTHR43195:SF1">
    <property type="entry name" value="FI06132P-RELATED"/>
    <property type="match status" value="1"/>
</dbReference>
<keyword evidence="1" id="KW-0808">Transferase</keyword>
<dbReference type="Gene3D" id="3.40.50.1820">
    <property type="entry name" value="alpha/beta hydrolase"/>
    <property type="match status" value="1"/>
</dbReference>
<dbReference type="CDD" id="cd02012">
    <property type="entry name" value="TPP_TK"/>
    <property type="match status" value="1"/>
</dbReference>
<dbReference type="SUPFAM" id="SSF52518">
    <property type="entry name" value="Thiamin diphosphate-binding fold (THDP-binding)"/>
    <property type="match status" value="1"/>
</dbReference>
<protein>
    <submittedName>
        <fullName evidence="5">Uncharacterized protein</fullName>
    </submittedName>
</protein>
<dbReference type="AlphaFoldDB" id="A0A8R1EMZ1"/>
<dbReference type="SUPFAM" id="SSF53474">
    <property type="entry name" value="alpha/beta-Hydrolases"/>
    <property type="match status" value="1"/>
</dbReference>
<dbReference type="GO" id="GO:0030976">
    <property type="term" value="F:thiamine pyrophosphate binding"/>
    <property type="evidence" value="ECO:0007669"/>
    <property type="project" value="TreeGrafter"/>
</dbReference>
<evidence type="ECO:0000256" key="1">
    <source>
        <dbReference type="ARBA" id="ARBA00022679"/>
    </source>
</evidence>
<keyword evidence="2" id="KW-0786">Thiamine pyrophosphate</keyword>